<keyword evidence="3" id="KW-0963">Cytoplasm</keyword>
<feature type="compositionally biased region" description="Basic and acidic residues" evidence="6">
    <location>
        <begin position="266"/>
        <end position="309"/>
    </location>
</feature>
<keyword evidence="5" id="KW-0539">Nucleus</keyword>
<feature type="compositionally biased region" description="Basic residues" evidence="6">
    <location>
        <begin position="310"/>
        <end position="322"/>
    </location>
</feature>
<evidence type="ECO:0000256" key="5">
    <source>
        <dbReference type="ARBA" id="ARBA00023242"/>
    </source>
</evidence>
<sequence length="322" mass="36438">VDCERSTKYETKRNLLGSSRMSGPSTDYIVKESLFQFMLKHLPTAQISSIDEIVLNYVVSILEELGEENSGEVEDAFDAEGFCEMMAAYVPDFAAIRLPQVCLWMFELEALLRKVKEDGKSHRERDVADLLRPLTLASSLDESIPLKSARKHQISETSDGSSYGSDSSGDYNSVEENNYVARQTATLLETFPTVCEQEVLQCLAIAKGDLTKAAQLIFDRQEMGESLTSATVLQVGSQPKFVVDDQELKNRIIQRYSFVDKDDDVREHRPVAPKSEPKKLVRYRDSKIVSMKGERYTEVKKDDEEDKKSSASHKSARQNRFH</sequence>
<feature type="compositionally biased region" description="Low complexity" evidence="6">
    <location>
        <begin position="158"/>
        <end position="171"/>
    </location>
</feature>
<evidence type="ECO:0000256" key="4">
    <source>
        <dbReference type="ARBA" id="ARBA00022786"/>
    </source>
</evidence>
<evidence type="ECO:0000256" key="2">
    <source>
        <dbReference type="ARBA" id="ARBA00004496"/>
    </source>
</evidence>
<evidence type="ECO:0000313" key="7">
    <source>
        <dbReference type="EMBL" id="JAT38730.1"/>
    </source>
</evidence>
<evidence type="ECO:0000256" key="3">
    <source>
        <dbReference type="ARBA" id="ARBA00022490"/>
    </source>
</evidence>
<protein>
    <recommendedName>
        <fullName evidence="8">CUE domain-containing protein</fullName>
    </recommendedName>
</protein>
<keyword evidence="4" id="KW-0833">Ubl conjugation pathway</keyword>
<evidence type="ECO:0000256" key="1">
    <source>
        <dbReference type="ARBA" id="ARBA00004123"/>
    </source>
</evidence>
<comment type="subcellular location">
    <subcellularLocation>
        <location evidence="2">Cytoplasm</location>
    </subcellularLocation>
    <subcellularLocation>
        <location evidence="1">Nucleus</location>
    </subcellularLocation>
</comment>
<dbReference type="AlphaFoldDB" id="A0A1B6MS13"/>
<reference evidence="7" key="1">
    <citation type="submission" date="2015-11" db="EMBL/GenBank/DDBJ databases">
        <title>De novo transcriptome assembly of four potential Pierce s Disease insect vectors from Arizona vineyards.</title>
        <authorList>
            <person name="Tassone E.E."/>
        </authorList>
    </citation>
    <scope>NUCLEOTIDE SEQUENCE</scope>
</reference>
<gene>
    <name evidence="7" type="ORF">g.49773</name>
</gene>
<dbReference type="GO" id="GO:0005634">
    <property type="term" value="C:nucleus"/>
    <property type="evidence" value="ECO:0007669"/>
    <property type="project" value="UniProtKB-SubCell"/>
</dbReference>
<name>A0A1B6MS13_9HEMI</name>
<organism evidence="7">
    <name type="scientific">Graphocephala atropunctata</name>
    <dbReference type="NCBI Taxonomy" id="36148"/>
    <lineage>
        <taxon>Eukaryota</taxon>
        <taxon>Metazoa</taxon>
        <taxon>Ecdysozoa</taxon>
        <taxon>Arthropoda</taxon>
        <taxon>Hexapoda</taxon>
        <taxon>Insecta</taxon>
        <taxon>Pterygota</taxon>
        <taxon>Neoptera</taxon>
        <taxon>Paraneoptera</taxon>
        <taxon>Hemiptera</taxon>
        <taxon>Auchenorrhyncha</taxon>
        <taxon>Membracoidea</taxon>
        <taxon>Cicadellidae</taxon>
        <taxon>Cicadellinae</taxon>
        <taxon>Cicadellini</taxon>
        <taxon>Graphocephala</taxon>
    </lineage>
</organism>
<dbReference type="PANTHER" id="PTHR12493:SF0">
    <property type="entry name" value="CUE DOMAIN-CONTAINING PROTEIN 2"/>
    <property type="match status" value="1"/>
</dbReference>
<accession>A0A1B6MS13</accession>
<dbReference type="GO" id="GO:0005737">
    <property type="term" value="C:cytoplasm"/>
    <property type="evidence" value="ECO:0007669"/>
    <property type="project" value="UniProtKB-SubCell"/>
</dbReference>
<dbReference type="EMBL" id="GEBQ01001247">
    <property type="protein sequence ID" value="JAT38730.1"/>
    <property type="molecule type" value="Transcribed_RNA"/>
</dbReference>
<feature type="region of interest" description="Disordered" evidence="6">
    <location>
        <begin position="148"/>
        <end position="171"/>
    </location>
</feature>
<feature type="non-terminal residue" evidence="7">
    <location>
        <position position="1"/>
    </location>
</feature>
<evidence type="ECO:0000256" key="6">
    <source>
        <dbReference type="SAM" id="MobiDB-lite"/>
    </source>
</evidence>
<proteinExistence type="predicted"/>
<feature type="region of interest" description="Disordered" evidence="6">
    <location>
        <begin position="266"/>
        <end position="322"/>
    </location>
</feature>
<dbReference type="PANTHER" id="PTHR12493">
    <property type="entry name" value="CUE DOMAIN CONTAINING 2"/>
    <property type="match status" value="1"/>
</dbReference>
<evidence type="ECO:0008006" key="8">
    <source>
        <dbReference type="Google" id="ProtNLM"/>
    </source>
</evidence>